<dbReference type="NCBIfam" id="TIGR03620">
    <property type="entry name" value="F420_MSMEG_4141"/>
    <property type="match status" value="1"/>
</dbReference>
<dbReference type="EMBL" id="CP001663">
    <property type="protein sequence ID" value="AFP40178.1"/>
    <property type="molecule type" value="Genomic_DNA"/>
</dbReference>
<dbReference type="GO" id="GO:0016705">
    <property type="term" value="F:oxidoreductase activity, acting on paired donors, with incorporation or reduction of molecular oxygen"/>
    <property type="evidence" value="ECO:0007669"/>
    <property type="project" value="InterPro"/>
</dbReference>
<dbReference type="InterPro" id="IPR019922">
    <property type="entry name" value="Lucif-like_OxRdatse_MSMEG_4141"/>
</dbReference>
<reference evidence="1 2" key="2">
    <citation type="journal article" date="2009" name="Genome Res.">
        <title>Ortho-proteogenomics: multiple proteomes investigation through orthology and a new MS-based protocol.</title>
        <authorList>
            <person name="Gallien S."/>
            <person name="Perrodou E."/>
            <person name="Carapito C."/>
            <person name="Deshayes C."/>
            <person name="Reyrat J.M."/>
            <person name="Van Dorsselaer A."/>
            <person name="Poch O."/>
            <person name="Schaeffer C."/>
            <person name="Lecompte O."/>
        </authorList>
    </citation>
    <scope>NUCLEOTIDE SEQUENCE [LARGE SCALE GENOMIC DNA]</scope>
    <source>
        <strain evidence="2">ATCC 700084 / mc(2)155</strain>
    </source>
</reference>
<name>I7FN97_MYCS2</name>
<reference evidence="1 2" key="1">
    <citation type="journal article" date="2007" name="Genome Biol.">
        <title>Interrupted coding sequences in Mycobacterium smegmatis: authentic mutations or sequencing errors?</title>
        <authorList>
            <person name="Deshayes C."/>
            <person name="Perrodou E."/>
            <person name="Gallien S."/>
            <person name="Euphrasie D."/>
            <person name="Schaeffer C."/>
            <person name="Van-Dorsselaer A."/>
            <person name="Poch O."/>
            <person name="Lecompte O."/>
            <person name="Reyrat J.M."/>
        </authorList>
    </citation>
    <scope>NUCLEOTIDE SEQUENCE [LARGE SCALE GENOMIC DNA]</scope>
    <source>
        <strain evidence="2">ATCC 700084 / mc(2)155</strain>
    </source>
</reference>
<dbReference type="Proteomes" id="UP000006158">
    <property type="component" value="Chromosome"/>
</dbReference>
<accession>I7FN97</accession>
<dbReference type="SUPFAM" id="SSF51679">
    <property type="entry name" value="Bacterial luciferase-like"/>
    <property type="match status" value="1"/>
</dbReference>
<evidence type="ECO:0000313" key="1">
    <source>
        <dbReference type="EMBL" id="AFP40178.1"/>
    </source>
</evidence>
<organism evidence="1 2">
    <name type="scientific">Mycolicibacterium smegmatis (strain ATCC 700084 / mc(2)155)</name>
    <name type="common">Mycobacterium smegmatis</name>
    <dbReference type="NCBI Taxonomy" id="246196"/>
    <lineage>
        <taxon>Bacteria</taxon>
        <taxon>Bacillati</taxon>
        <taxon>Actinomycetota</taxon>
        <taxon>Actinomycetes</taxon>
        <taxon>Mycobacteriales</taxon>
        <taxon>Mycobacteriaceae</taxon>
        <taxon>Mycolicibacterium</taxon>
    </lineage>
</organism>
<gene>
    <name evidence="1" type="ordered locus">MSMEI_3719</name>
</gene>
<proteinExistence type="predicted"/>
<dbReference type="KEGG" id="msg:MSMEI_3719"/>
<evidence type="ECO:0008006" key="3">
    <source>
        <dbReference type="Google" id="ProtNLM"/>
    </source>
</evidence>
<dbReference type="Gene3D" id="3.20.20.30">
    <property type="entry name" value="Luciferase-like domain"/>
    <property type="match status" value="2"/>
</dbReference>
<sequence length="274" mass="29287">MRSYGGRMVHIDLGTFGLTVTPGTPGAEEIEALGFGALWVNGGQLDRLERLTDLLATTRRAAVAPAIIPPDVYGPDAVVDLFGRAEVAAPGRLMIGLGSSSQPRPRAALGAYVDELGAIPRERRLLAAFGPRMLDTARDRFGGAMPGMVTPEYTAIARERLGPDRLLVVGLYAVLDTDADAARETARVPLRFLMGMRSYVNSALRQGFSETDIATVSDDLVDRLVAWGSADDIAKQARRHREAGADHVYLSVLHNDTQPSGVAAARLLAPVLFG</sequence>
<dbReference type="AlphaFoldDB" id="I7FN97"/>
<protein>
    <recommendedName>
        <fullName evidence="3">Luciferase-like domain-containing protein</fullName>
    </recommendedName>
</protein>
<dbReference type="PATRIC" id="fig|246196.56.peg.3809"/>
<dbReference type="InterPro" id="IPR036661">
    <property type="entry name" value="Luciferase-like_sf"/>
</dbReference>
<evidence type="ECO:0000313" key="2">
    <source>
        <dbReference type="Proteomes" id="UP000006158"/>
    </source>
</evidence>